<dbReference type="RefSeq" id="YP_002516973.1">
    <property type="nucleotide sequence ID" value="NC_011916.1"/>
</dbReference>
<sequence>MRLLAPATAVVFALLAAPSVLADPAIDKRVDAVFSDDAVILTEAGKTVLVYRTKPLDPATEPGRANYVSPLYAPDGTALTEDKPGDHPHHRGVWWAWMKVQANGKSVADGWYMKNLSYFVREKRFLGDAEGGGTLTLEVDWIVNSGPELAYVARETTKVTVRPLKAGARRVEFDTMITSRVEALGLGGSEDDRGFGGFSIRLVDPEHLTFSSGGKTIMPNGAAINAGAAMGFAWSGGSNAPAWTIGLTCKANGQAVTRWMLYNDRSMQNCVFPGRAPLILKKDQTLRLEETVVIRPAAKKKL</sequence>
<keyword evidence="1" id="KW-0732">Signal</keyword>
<dbReference type="Proteomes" id="UP000001364">
    <property type="component" value="Chromosome"/>
</dbReference>
<dbReference type="OrthoDB" id="242375at2"/>
<organism evidence="2 3">
    <name type="scientific">Caulobacter vibrioides (strain NA1000 / CB15N)</name>
    <name type="common">Caulobacter crescentus</name>
    <dbReference type="NCBI Taxonomy" id="565050"/>
    <lineage>
        <taxon>Bacteria</taxon>
        <taxon>Pseudomonadati</taxon>
        <taxon>Pseudomonadota</taxon>
        <taxon>Alphaproteobacteria</taxon>
        <taxon>Caulobacterales</taxon>
        <taxon>Caulobacteraceae</taxon>
        <taxon>Caulobacter</taxon>
    </lineage>
</organism>
<dbReference type="PATRIC" id="fig|565050.3.peg.1578"/>
<dbReference type="RefSeq" id="WP_010919405.1">
    <property type="nucleotide sequence ID" value="NC_011916.1"/>
</dbReference>
<dbReference type="Pfam" id="PF14100">
    <property type="entry name" value="DUF6807"/>
    <property type="match status" value="1"/>
</dbReference>
<feature type="chain" id="PRO_5002605973" evidence="1">
    <location>
        <begin position="23"/>
        <end position="302"/>
    </location>
</feature>
<dbReference type="InterPro" id="IPR029475">
    <property type="entry name" value="DUF6807"/>
</dbReference>
<accession>A0A0H3C711</accession>
<dbReference type="AlphaFoldDB" id="A0A0H3C711"/>
<protein>
    <submittedName>
        <fullName evidence="2">Methane oxygenase, PmoA family</fullName>
    </submittedName>
</protein>
<gene>
    <name evidence="2" type="ordered locus">CCNA_01600</name>
</gene>
<dbReference type="HOGENOM" id="CLU_074050_0_0_5"/>
<evidence type="ECO:0000256" key="1">
    <source>
        <dbReference type="SAM" id="SignalP"/>
    </source>
</evidence>
<evidence type="ECO:0000313" key="2">
    <source>
        <dbReference type="EMBL" id="ACL95065.1"/>
    </source>
</evidence>
<keyword evidence="3" id="KW-1185">Reference proteome</keyword>
<reference evidence="2 3" key="1">
    <citation type="journal article" date="2010" name="J. Bacteriol.">
        <title>The genetic basis of laboratory adaptation in Caulobacter crescentus.</title>
        <authorList>
            <person name="Marks M.E."/>
            <person name="Castro-Rojas C.M."/>
            <person name="Teiling C."/>
            <person name="Du L."/>
            <person name="Kapatral V."/>
            <person name="Walunas T.L."/>
            <person name="Crosson S."/>
        </authorList>
    </citation>
    <scope>NUCLEOTIDE SEQUENCE [LARGE SCALE GENOMIC DNA]</scope>
    <source>
        <strain evidence="3">NA1000 / CB15N</strain>
    </source>
</reference>
<dbReference type="EMBL" id="CP001340">
    <property type="protein sequence ID" value="ACL95065.1"/>
    <property type="molecule type" value="Genomic_DNA"/>
</dbReference>
<dbReference type="GeneID" id="7331578"/>
<name>A0A0H3C711_CAUVN</name>
<feature type="signal peptide" evidence="1">
    <location>
        <begin position="1"/>
        <end position="22"/>
    </location>
</feature>
<proteinExistence type="predicted"/>
<evidence type="ECO:0000313" key="3">
    <source>
        <dbReference type="Proteomes" id="UP000001364"/>
    </source>
</evidence>
<dbReference type="KEGG" id="ccs:CCNA_01600"/>